<gene>
    <name evidence="1" type="ORF">H1P_3920003</name>
</gene>
<organism evidence="1 2">
    <name type="scientific">Hyella patelloides LEGE 07179</name>
    <dbReference type="NCBI Taxonomy" id="945734"/>
    <lineage>
        <taxon>Bacteria</taxon>
        <taxon>Bacillati</taxon>
        <taxon>Cyanobacteriota</taxon>
        <taxon>Cyanophyceae</taxon>
        <taxon>Pleurocapsales</taxon>
        <taxon>Hyellaceae</taxon>
        <taxon>Hyella</taxon>
    </lineage>
</organism>
<evidence type="ECO:0000313" key="2">
    <source>
        <dbReference type="Proteomes" id="UP000320055"/>
    </source>
</evidence>
<sequence>MIEMNNSLKSDRHADRVWIKIIAEKFNRSMAVLKLGNTDSKNQERWFKSSYQNDVFGSNFSKYIVISNLG</sequence>
<accession>A0A563VX50</accession>
<dbReference type="AlphaFoldDB" id="A0A563VX50"/>
<keyword evidence="2" id="KW-1185">Reference proteome</keyword>
<reference evidence="1 2" key="1">
    <citation type="submission" date="2019-01" db="EMBL/GenBank/DDBJ databases">
        <authorList>
            <person name="Brito A."/>
        </authorList>
    </citation>
    <scope>NUCLEOTIDE SEQUENCE [LARGE SCALE GENOMIC DNA]</scope>
    <source>
        <strain evidence="1">1</strain>
    </source>
</reference>
<dbReference type="EMBL" id="CAACVJ010000326">
    <property type="protein sequence ID" value="VEP15975.1"/>
    <property type="molecule type" value="Genomic_DNA"/>
</dbReference>
<protein>
    <submittedName>
        <fullName evidence="1">Uncharacterized protein</fullName>
    </submittedName>
</protein>
<proteinExistence type="predicted"/>
<dbReference type="Proteomes" id="UP000320055">
    <property type="component" value="Unassembled WGS sequence"/>
</dbReference>
<evidence type="ECO:0000313" key="1">
    <source>
        <dbReference type="EMBL" id="VEP15975.1"/>
    </source>
</evidence>
<name>A0A563VX50_9CYAN</name>